<organism evidence="2 3">
    <name type="scientific">Actinacidiphila paucisporea</name>
    <dbReference type="NCBI Taxonomy" id="310782"/>
    <lineage>
        <taxon>Bacteria</taxon>
        <taxon>Bacillati</taxon>
        <taxon>Actinomycetota</taxon>
        <taxon>Actinomycetes</taxon>
        <taxon>Kitasatosporales</taxon>
        <taxon>Streptomycetaceae</taxon>
        <taxon>Actinacidiphila</taxon>
    </lineage>
</organism>
<protein>
    <submittedName>
        <fullName evidence="2">Nucleoside-diphosphate-sugar epimerase</fullName>
    </submittedName>
</protein>
<reference evidence="2 3" key="1">
    <citation type="submission" date="2016-11" db="EMBL/GenBank/DDBJ databases">
        <authorList>
            <person name="Jaros S."/>
            <person name="Januszkiewicz K."/>
            <person name="Wedrychowicz H."/>
        </authorList>
    </citation>
    <scope>NUCLEOTIDE SEQUENCE [LARGE SCALE GENOMIC DNA]</scope>
    <source>
        <strain evidence="2 3">CGMCC 4.2025</strain>
    </source>
</reference>
<dbReference type="Pfam" id="PF01370">
    <property type="entry name" value="Epimerase"/>
    <property type="match status" value="1"/>
</dbReference>
<name>A0A1M7CSG1_9ACTN</name>
<dbReference type="Gene3D" id="3.40.50.720">
    <property type="entry name" value="NAD(P)-binding Rossmann-like Domain"/>
    <property type="match status" value="1"/>
</dbReference>
<dbReference type="InterPro" id="IPR001509">
    <property type="entry name" value="Epimerase_deHydtase"/>
</dbReference>
<dbReference type="InterPro" id="IPR036291">
    <property type="entry name" value="NAD(P)-bd_dom_sf"/>
</dbReference>
<feature type="domain" description="NAD-dependent epimerase/dehydratase" evidence="1">
    <location>
        <begin position="9"/>
        <end position="214"/>
    </location>
</feature>
<dbReference type="AlphaFoldDB" id="A0A1M7CSG1"/>
<evidence type="ECO:0000259" key="1">
    <source>
        <dbReference type="Pfam" id="PF01370"/>
    </source>
</evidence>
<keyword evidence="3" id="KW-1185">Reference proteome</keyword>
<accession>A0A1M7CSG1</accession>
<gene>
    <name evidence="2" type="ORF">SAMN05216499_105338</name>
</gene>
<evidence type="ECO:0000313" key="2">
    <source>
        <dbReference type="EMBL" id="SHL70258.1"/>
    </source>
</evidence>
<dbReference type="Proteomes" id="UP000184111">
    <property type="component" value="Unassembled WGS sequence"/>
</dbReference>
<proteinExistence type="predicted"/>
<dbReference type="SUPFAM" id="SSF51735">
    <property type="entry name" value="NAD(P)-binding Rossmann-fold domains"/>
    <property type="match status" value="1"/>
</dbReference>
<dbReference type="RefSeq" id="WP_073496792.1">
    <property type="nucleotide sequence ID" value="NZ_FRBI01000005.1"/>
</dbReference>
<evidence type="ECO:0000313" key="3">
    <source>
        <dbReference type="Proteomes" id="UP000184111"/>
    </source>
</evidence>
<sequence length="309" mass="32096">MSQHVNTAVVVGAGATGSAVAVLLAESGDRVLLVTRSGSGPEHPRIERVAADASDPVRLTALAAGADVLINCAMPPYDRWPAEFPPLAASLLGAAEATGAGYVMLGNLYGYGPVDGPYTDDLPLAPNSVKGEVRARMWQDALASYEAGRARVTEVRASDFIGGGAYSPFTILVGDQVLAGRPAAYPGDLDAPHSWCYAGDVARTLVAAARHEDSWGRAWHVPPTSDLPVRDLAARLAARAGAPAPQLVRMTAAQLAAAARADSITAEFPEVLYLLDRPLLLDATPTVEKLGVTATPLDEVLDTMAAPTA</sequence>
<dbReference type="STRING" id="310782.SAMN05216499_105338"/>
<dbReference type="EMBL" id="FRBI01000005">
    <property type="protein sequence ID" value="SHL70258.1"/>
    <property type="molecule type" value="Genomic_DNA"/>
</dbReference>